<sequence length="30" mass="3481">MLKQVKKNPRVMVMDKKYLELAKVCSCSPL</sequence>
<accession>A0A0E9Q8Y2</accession>
<dbReference type="AlphaFoldDB" id="A0A0E9Q8Y2"/>
<evidence type="ECO:0000313" key="1">
    <source>
        <dbReference type="EMBL" id="JAH13321.1"/>
    </source>
</evidence>
<protein>
    <submittedName>
        <fullName evidence="1">Uncharacterized protein</fullName>
    </submittedName>
</protein>
<proteinExistence type="predicted"/>
<name>A0A0E9Q8Y2_ANGAN</name>
<organism evidence="1">
    <name type="scientific">Anguilla anguilla</name>
    <name type="common">European freshwater eel</name>
    <name type="synonym">Muraena anguilla</name>
    <dbReference type="NCBI Taxonomy" id="7936"/>
    <lineage>
        <taxon>Eukaryota</taxon>
        <taxon>Metazoa</taxon>
        <taxon>Chordata</taxon>
        <taxon>Craniata</taxon>
        <taxon>Vertebrata</taxon>
        <taxon>Euteleostomi</taxon>
        <taxon>Actinopterygii</taxon>
        <taxon>Neopterygii</taxon>
        <taxon>Teleostei</taxon>
        <taxon>Anguilliformes</taxon>
        <taxon>Anguillidae</taxon>
        <taxon>Anguilla</taxon>
    </lineage>
</organism>
<dbReference type="EMBL" id="GBXM01095256">
    <property type="protein sequence ID" value="JAH13321.1"/>
    <property type="molecule type" value="Transcribed_RNA"/>
</dbReference>
<reference evidence="1" key="2">
    <citation type="journal article" date="2015" name="Fish Shellfish Immunol.">
        <title>Early steps in the European eel (Anguilla anguilla)-Vibrio vulnificus interaction in the gills: Role of the RtxA13 toxin.</title>
        <authorList>
            <person name="Callol A."/>
            <person name="Pajuelo D."/>
            <person name="Ebbesson L."/>
            <person name="Teles M."/>
            <person name="MacKenzie S."/>
            <person name="Amaro C."/>
        </authorList>
    </citation>
    <scope>NUCLEOTIDE SEQUENCE</scope>
</reference>
<reference evidence="1" key="1">
    <citation type="submission" date="2014-11" db="EMBL/GenBank/DDBJ databases">
        <authorList>
            <person name="Amaro Gonzalez C."/>
        </authorList>
    </citation>
    <scope>NUCLEOTIDE SEQUENCE</scope>
</reference>